<feature type="compositionally biased region" description="Polar residues" evidence="1">
    <location>
        <begin position="159"/>
        <end position="168"/>
    </location>
</feature>
<gene>
    <name evidence="2" type="ORF">WMO64_02425</name>
</gene>
<organism evidence="2 3">
    <name type="scientific">Pseudoflavonifractor intestinihominis</name>
    <dbReference type="NCBI Taxonomy" id="3133171"/>
    <lineage>
        <taxon>Bacteria</taxon>
        <taxon>Bacillati</taxon>
        <taxon>Bacillota</taxon>
        <taxon>Clostridia</taxon>
        <taxon>Eubacteriales</taxon>
        <taxon>Oscillospiraceae</taxon>
        <taxon>Pseudoflavonifractor</taxon>
    </lineage>
</organism>
<dbReference type="Proteomes" id="UP001464378">
    <property type="component" value="Unassembled WGS sequence"/>
</dbReference>
<evidence type="ECO:0000313" key="2">
    <source>
        <dbReference type="EMBL" id="MEQ2442320.1"/>
    </source>
</evidence>
<reference evidence="2 3" key="1">
    <citation type="submission" date="2024-03" db="EMBL/GenBank/DDBJ databases">
        <title>Human intestinal bacterial collection.</title>
        <authorList>
            <person name="Pauvert C."/>
            <person name="Hitch T.C.A."/>
            <person name="Clavel T."/>
        </authorList>
    </citation>
    <scope>NUCLEOTIDE SEQUENCE [LARGE SCALE GENOMIC DNA]</scope>
    <source>
        <strain evidence="2 3">CLA-AP-H29</strain>
    </source>
</reference>
<protein>
    <submittedName>
        <fullName evidence="2">PcfB family protein</fullName>
    </submittedName>
</protein>
<feature type="compositionally biased region" description="Basic and acidic residues" evidence="1">
    <location>
        <begin position="126"/>
        <end position="141"/>
    </location>
</feature>
<dbReference type="Pfam" id="PF12687">
    <property type="entry name" value="DUF3801"/>
    <property type="match status" value="1"/>
</dbReference>
<accession>A0ABV1E6E6</accession>
<sequence length="211" mass="22777">MDVSGEVADLMVKESLQAGETAVKLAASGIKNVAALLIALAQSDRKIIGKTSIKKLTKDPSPAMVLPLKAKDVEQFSKLAKEYGVLYVIARPKGKEGADVDIISNERYSAKLNALFQAMGYPLPEQQKEQDKESKEGDAKKAASRAQQGRSSPERGNGSKPQTRTIKSALSEKAEQPTEGKPSVRGRLAALQAASKSMEKSTPVRQKERTR</sequence>
<name>A0ABV1E6E6_9FIRM</name>
<dbReference type="InterPro" id="IPR024234">
    <property type="entry name" value="DUF3801"/>
</dbReference>
<comment type="caution">
    <text evidence="2">The sequence shown here is derived from an EMBL/GenBank/DDBJ whole genome shotgun (WGS) entry which is preliminary data.</text>
</comment>
<dbReference type="RefSeq" id="WP_349230882.1">
    <property type="nucleotide sequence ID" value="NZ_JBBMFK010000003.1"/>
</dbReference>
<keyword evidence="3" id="KW-1185">Reference proteome</keyword>
<proteinExistence type="predicted"/>
<dbReference type="EMBL" id="JBBMFK010000003">
    <property type="protein sequence ID" value="MEQ2442320.1"/>
    <property type="molecule type" value="Genomic_DNA"/>
</dbReference>
<evidence type="ECO:0000313" key="3">
    <source>
        <dbReference type="Proteomes" id="UP001464378"/>
    </source>
</evidence>
<feature type="region of interest" description="Disordered" evidence="1">
    <location>
        <begin position="126"/>
        <end position="211"/>
    </location>
</feature>
<evidence type="ECO:0000256" key="1">
    <source>
        <dbReference type="SAM" id="MobiDB-lite"/>
    </source>
</evidence>